<proteinExistence type="predicted"/>
<dbReference type="Proteomes" id="UP000291116">
    <property type="component" value="Unassembled WGS sequence"/>
</dbReference>
<organism evidence="2 3">
    <name type="scientific">Pseudo-nitzschia multistriata</name>
    <dbReference type="NCBI Taxonomy" id="183589"/>
    <lineage>
        <taxon>Eukaryota</taxon>
        <taxon>Sar</taxon>
        <taxon>Stramenopiles</taxon>
        <taxon>Ochrophyta</taxon>
        <taxon>Bacillariophyta</taxon>
        <taxon>Bacillariophyceae</taxon>
        <taxon>Bacillariophycidae</taxon>
        <taxon>Bacillariales</taxon>
        <taxon>Bacillariaceae</taxon>
        <taxon>Pseudo-nitzschia</taxon>
    </lineage>
</organism>
<dbReference type="AlphaFoldDB" id="A0A448ZGU2"/>
<name>A0A448ZGU2_9STRA</name>
<evidence type="ECO:0000256" key="1">
    <source>
        <dbReference type="SAM" id="MobiDB-lite"/>
    </source>
</evidence>
<evidence type="ECO:0000313" key="3">
    <source>
        <dbReference type="Proteomes" id="UP000291116"/>
    </source>
</evidence>
<keyword evidence="3" id="KW-1185">Reference proteome</keyword>
<feature type="compositionally biased region" description="Polar residues" evidence="1">
    <location>
        <begin position="289"/>
        <end position="301"/>
    </location>
</feature>
<reference evidence="2 3" key="1">
    <citation type="submission" date="2019-01" db="EMBL/GenBank/DDBJ databases">
        <authorList>
            <person name="Ferrante I. M."/>
        </authorList>
    </citation>
    <scope>NUCLEOTIDE SEQUENCE [LARGE SCALE GENOMIC DNA]</scope>
    <source>
        <strain evidence="2 3">B856</strain>
    </source>
</reference>
<feature type="region of interest" description="Disordered" evidence="1">
    <location>
        <begin position="244"/>
        <end position="305"/>
    </location>
</feature>
<sequence>MANPPPSPDLLRKIAKGFCPPCFLSFEMPNYVIRIAGLLVPFFDSSIAPRRLVGGRGRGIRFRFGVFRSGRCRCSARGPVPGGPARFFPGSGSARERPPPAVPPFRSEPLGVARRDRRWAHKGEGIDQETAIRAPTGTGGPEGSPIRGGQQEEREPTPQAAGTASGADHSSLVAQPDRCPSVPFLRACVCVFRASQGSSGGSATDGSDRPQCFPEPETCLDRNLLSKNPISICSVTQAGCLGGAKRGKPDPCRPTGGSEWTGAKSSAGPRKKQRGRKTERQPFVRHGTARNQRSAAQTQSPAVRCEQHPMPLLSLDSRARARVVTTAILISCLRILERHGTVATTRNRQVPVAQHSSPRWMLRMNSVDHHKLRY</sequence>
<evidence type="ECO:0000313" key="2">
    <source>
        <dbReference type="EMBL" id="VEU41263.1"/>
    </source>
</evidence>
<protein>
    <submittedName>
        <fullName evidence="2">Uncharacterized protein</fullName>
    </submittedName>
</protein>
<gene>
    <name evidence="2" type="ORF">PSNMU_V1.4_AUG-EV-PASAV3_0080550</name>
</gene>
<feature type="region of interest" description="Disordered" evidence="1">
    <location>
        <begin position="89"/>
        <end position="174"/>
    </location>
</feature>
<accession>A0A448ZGU2</accession>
<dbReference type="EMBL" id="CAACVS010000336">
    <property type="protein sequence ID" value="VEU41263.1"/>
    <property type="molecule type" value="Genomic_DNA"/>
</dbReference>